<dbReference type="Pfam" id="PF13479">
    <property type="entry name" value="AAA_24"/>
    <property type="match status" value="1"/>
</dbReference>
<comment type="caution">
    <text evidence="2">The sequence shown here is derived from an EMBL/GenBank/DDBJ whole genome shotgun (WGS) entry which is preliminary data.</text>
</comment>
<reference evidence="2" key="1">
    <citation type="submission" date="2024-02" db="EMBL/GenBank/DDBJ databases">
        <authorList>
            <consortium name="Clinical and Environmental Microbiology Branch: Whole genome sequencing antimicrobial resistance pathogens in the healthcare setting"/>
        </authorList>
    </citation>
    <scope>NUCLEOTIDE SEQUENCE</scope>
    <source>
        <strain evidence="2">2021DK-00143</strain>
    </source>
</reference>
<dbReference type="AlphaFoldDB" id="A0AAI9DNI9"/>
<feature type="region of interest" description="Disordered" evidence="1">
    <location>
        <begin position="346"/>
        <end position="365"/>
    </location>
</feature>
<evidence type="ECO:0000256" key="1">
    <source>
        <dbReference type="SAM" id="MobiDB-lite"/>
    </source>
</evidence>
<proteinExistence type="predicted"/>
<gene>
    <name evidence="2" type="ORF">QEG54_003713</name>
</gene>
<accession>A0AAI9DNI9</accession>
<protein>
    <submittedName>
        <fullName evidence="2">AAA family ATPase</fullName>
    </submittedName>
</protein>
<organism evidence="2">
    <name type="scientific">Pluralibacter gergoviae</name>
    <name type="common">Enterobacter gergoviae</name>
    <dbReference type="NCBI Taxonomy" id="61647"/>
    <lineage>
        <taxon>Bacteria</taxon>
        <taxon>Pseudomonadati</taxon>
        <taxon>Pseudomonadota</taxon>
        <taxon>Gammaproteobacteria</taxon>
        <taxon>Enterobacterales</taxon>
        <taxon>Enterobacteriaceae</taxon>
        <taxon>Pluralibacter</taxon>
    </lineage>
</organism>
<sequence>MALFQRATNTQAYLKAGIMGFAGDGKTFTASELAIGLVLLMRQRGIAAGDRPVMFLDTETGSDWVKPRFDAENIELFTAKTRSFVDLLAAVNESEASGSVMIIDSISHFWTGLCDEYAKRRNRKRGLEFSDWAWLKQEWRKFTDRFVNSQAHIIMCGRAGYEYDFFEGDDGKKQLAKTGIKMKAETETGYEPSILIQMEKQMNMETGQVWRTARILKDRSTRIDGQVFSNPVFKNFLPHIEFLNLGGTHVGVDTSRDNGELFASDGVPAWQKEKRAKEIALDEIIELLNKHHGGTSNDAKRVKGDLLEKVFNSRSWERIKGMDWPTVKVARNALWIELEGVEYAFPGPHPEPQQEFPKYDEEIPL</sequence>
<dbReference type="EMBL" id="ABLOKC030000023">
    <property type="protein sequence ID" value="EML1472928.1"/>
    <property type="molecule type" value="Genomic_DNA"/>
</dbReference>
<name>A0AAI9DNI9_PLUGE</name>
<evidence type="ECO:0000313" key="2">
    <source>
        <dbReference type="EMBL" id="EML1472928.1"/>
    </source>
</evidence>